<organism evidence="1 2">
    <name type="scientific">Sulfurovum riftiae</name>
    <dbReference type="NCBI Taxonomy" id="1630136"/>
    <lineage>
        <taxon>Bacteria</taxon>
        <taxon>Pseudomonadati</taxon>
        <taxon>Campylobacterota</taxon>
        <taxon>Epsilonproteobacteria</taxon>
        <taxon>Campylobacterales</taxon>
        <taxon>Sulfurovaceae</taxon>
        <taxon>Sulfurovum</taxon>
    </lineage>
</organism>
<dbReference type="EMBL" id="LNKT01000034">
    <property type="protein sequence ID" value="KYJ86301.1"/>
    <property type="molecule type" value="Genomic_DNA"/>
</dbReference>
<accession>A0A151CFK3</accession>
<protein>
    <recommendedName>
        <fullName evidence="3">DUF3108 domain-containing protein</fullName>
    </recommendedName>
</protein>
<evidence type="ECO:0000313" key="2">
    <source>
        <dbReference type="Proteomes" id="UP000075359"/>
    </source>
</evidence>
<proteinExistence type="predicted"/>
<sequence>MKKNIWVLFLLILLLTMSEAKTLNATYSVSYGMFGELGISEAHLETKDDTYVIEVSARTTGIVKRLSKNRREKYVSRGHIVDGMFVSDSLEVFRSYGNKVSTKHYTIDHKNKKVTKSYVKKKAGEIYGKESKILDFYSRDDLLTLYFNLPDRVDLNKAGRYELTAVGAEKQNGKVTIVIPEAKDRKRYEESLGKGDFHYLTAIVYQKLFESSRGELMIAIGKDGIAEKAVLKDLILYGDLVANRVK</sequence>
<evidence type="ECO:0000313" key="1">
    <source>
        <dbReference type="EMBL" id="KYJ86301.1"/>
    </source>
</evidence>
<comment type="caution">
    <text evidence="1">The sequence shown here is derived from an EMBL/GenBank/DDBJ whole genome shotgun (WGS) entry which is preliminary data.</text>
</comment>
<dbReference type="InterPro" id="IPR021457">
    <property type="entry name" value="DUF3108"/>
</dbReference>
<name>A0A151CFK3_9BACT</name>
<dbReference type="RefSeq" id="WP_067331152.1">
    <property type="nucleotide sequence ID" value="NZ_LNKT01000034.1"/>
</dbReference>
<dbReference type="AlphaFoldDB" id="A0A151CFK3"/>
<reference evidence="1 2" key="1">
    <citation type="submission" date="2015-11" db="EMBL/GenBank/DDBJ databases">
        <title>Draft genome of Sulfurovum riftiae 1812E, a member of the Epsilonproteobacteria isolated from the tube of the deep-sea hydrothermal vent tubewom Riftia pachyptila.</title>
        <authorList>
            <person name="Vetriani C."/>
            <person name="Giovannelli D."/>
        </authorList>
    </citation>
    <scope>NUCLEOTIDE SEQUENCE [LARGE SCALE GENOMIC DNA]</scope>
    <source>
        <strain evidence="1 2">1812E</strain>
    </source>
</reference>
<gene>
    <name evidence="1" type="ORF">AS592_05760</name>
</gene>
<keyword evidence="2" id="KW-1185">Reference proteome</keyword>
<dbReference type="Pfam" id="PF11306">
    <property type="entry name" value="DUF3108"/>
    <property type="match status" value="1"/>
</dbReference>
<evidence type="ECO:0008006" key="3">
    <source>
        <dbReference type="Google" id="ProtNLM"/>
    </source>
</evidence>
<dbReference type="Proteomes" id="UP000075359">
    <property type="component" value="Unassembled WGS sequence"/>
</dbReference>